<feature type="signal peptide" evidence="1">
    <location>
        <begin position="1"/>
        <end position="23"/>
    </location>
</feature>
<dbReference type="SUPFAM" id="SSF56935">
    <property type="entry name" value="Porins"/>
    <property type="match status" value="1"/>
</dbReference>
<reference evidence="3" key="1">
    <citation type="journal article" date="2014" name="Sci. Data">
        <title>Genomes of diverse isolates of the marine cyanobacterium Prochlorococcus.</title>
        <authorList>
            <person name="Biller S."/>
            <person name="Berube P."/>
            <person name="Thompson J."/>
            <person name="Kelly L."/>
            <person name="Roggensack S."/>
            <person name="Awad L."/>
            <person name="Roache-Johnson K."/>
            <person name="Ding H."/>
            <person name="Giovannoni S.J."/>
            <person name="Moore L.R."/>
            <person name="Chisholm S.W."/>
        </authorList>
    </citation>
    <scope>NUCLEOTIDE SEQUENCE [LARGE SCALE GENOMIC DNA]</scope>
</reference>
<dbReference type="AlphaFoldDB" id="A0A0A1ZMK6"/>
<accession>A0A0A1ZMK6</accession>
<gene>
    <name evidence="2" type="ORF">EU93_1431</name>
</gene>
<evidence type="ECO:0000256" key="1">
    <source>
        <dbReference type="SAM" id="SignalP"/>
    </source>
</evidence>
<proteinExistence type="predicted"/>
<dbReference type="Proteomes" id="UP000030491">
    <property type="component" value="Unassembled WGS sequence"/>
</dbReference>
<sequence length="420" mass="44416">MKLFKSLLIAPAALGLMSPLAVSASETNLNEISNYSDVETIDFANSFGKVDSNQKELLAGGEGLVDSDSYNHRHDGGFSETTSLTGAAFSQIGSVDKGDDTEALTATYSYNLDLNTSFTGEDNLYVGIETGNAVSSVDFRTGDSVNGSDELSVASMYYQFPVGNFDIAVGPLLDNDDLMPTTTTIYSDKFFMSGYGLLKSNFWLYDRTGAGVAVSRNFDNGFNASGSIIGAEAATSDGFLTEEGADVVTLSAGYDGDSFGGGIVYVSSDGYCDLVNDYISTTCSDLGITSDISADVVGIGGYWTPNDGQTTISATINHVDPDISGITTDEFTDLQLGLEHEFGAGVLSASWKSIPLLKVSGSDLVNDTLGSYYEIYFTQPINDSLDLTYGVSVADPDTDSDDTIELLDYSAVGAQATFKF</sequence>
<dbReference type="RefSeq" id="WP_032514233.1">
    <property type="nucleotide sequence ID" value="NZ_JNAJ01000016.1"/>
</dbReference>
<dbReference type="EMBL" id="JNAJ01000016">
    <property type="protein sequence ID" value="KGF90832.1"/>
    <property type="molecule type" value="Genomic_DNA"/>
</dbReference>
<organism evidence="2 3">
    <name type="scientific">Prochlorococcus marinus str. MIT 9116</name>
    <dbReference type="NCBI Taxonomy" id="167544"/>
    <lineage>
        <taxon>Bacteria</taxon>
        <taxon>Bacillati</taxon>
        <taxon>Cyanobacteriota</taxon>
        <taxon>Cyanophyceae</taxon>
        <taxon>Synechococcales</taxon>
        <taxon>Prochlorococcaceae</taxon>
        <taxon>Prochlorococcus</taxon>
    </lineage>
</organism>
<feature type="chain" id="PRO_5001996833" evidence="1">
    <location>
        <begin position="24"/>
        <end position="420"/>
    </location>
</feature>
<evidence type="ECO:0000313" key="3">
    <source>
        <dbReference type="Proteomes" id="UP000030491"/>
    </source>
</evidence>
<keyword evidence="1" id="KW-0732">Signal</keyword>
<comment type="caution">
    <text evidence="2">The sequence shown here is derived from an EMBL/GenBank/DDBJ whole genome shotgun (WGS) entry which is preliminary data.</text>
</comment>
<name>A0A0A1ZMK6_PROMR</name>
<protein>
    <submittedName>
        <fullName evidence="2">Putative porin</fullName>
    </submittedName>
</protein>
<evidence type="ECO:0000313" key="2">
    <source>
        <dbReference type="EMBL" id="KGF90832.1"/>
    </source>
</evidence>
<dbReference type="OrthoDB" id="538882at2"/>